<dbReference type="PANTHER" id="PTHR46300:SF4">
    <property type="entry name" value="CYTOCHROME P450 98A3"/>
    <property type="match status" value="1"/>
</dbReference>
<keyword evidence="7" id="KW-0479">Metal-binding</keyword>
<keyword evidence="8" id="KW-1133">Transmembrane helix</keyword>
<reference evidence="13 14" key="1">
    <citation type="submission" date="2016-03" db="EMBL/GenBank/DDBJ databases">
        <title>Whole genome sequencing of Grifola frondosa 9006-11.</title>
        <authorList>
            <person name="Min B."/>
            <person name="Park H."/>
            <person name="Kim J.-G."/>
            <person name="Cho H."/>
            <person name="Oh Y.-L."/>
            <person name="Kong W.-S."/>
            <person name="Choi I.-G."/>
        </authorList>
    </citation>
    <scope>NUCLEOTIDE SEQUENCE [LARGE SCALE GENOMIC DNA]</scope>
    <source>
        <strain evidence="13 14">9006-11</strain>
    </source>
</reference>
<dbReference type="InterPro" id="IPR001128">
    <property type="entry name" value="Cyt_P450"/>
</dbReference>
<evidence type="ECO:0000256" key="2">
    <source>
        <dbReference type="ARBA" id="ARBA00004370"/>
    </source>
</evidence>
<keyword evidence="10" id="KW-0408">Iron</keyword>
<keyword evidence="11" id="KW-0503">Monooxygenase</keyword>
<evidence type="ECO:0000256" key="4">
    <source>
        <dbReference type="ARBA" id="ARBA00010617"/>
    </source>
</evidence>
<dbReference type="InterPro" id="IPR036396">
    <property type="entry name" value="Cyt_P450_sf"/>
</dbReference>
<evidence type="ECO:0000256" key="6">
    <source>
        <dbReference type="ARBA" id="ARBA00022692"/>
    </source>
</evidence>
<accession>A0A1C7MN30</accession>
<comment type="caution">
    <text evidence="13">The sequence shown here is derived from an EMBL/GenBank/DDBJ whole genome shotgun (WGS) entry which is preliminary data.</text>
</comment>
<dbReference type="AlphaFoldDB" id="A0A1C7MN30"/>
<keyword evidence="6" id="KW-0812">Transmembrane</keyword>
<dbReference type="Pfam" id="PF00067">
    <property type="entry name" value="p450"/>
    <property type="match status" value="1"/>
</dbReference>
<comment type="similarity">
    <text evidence="4">Belongs to the cytochrome P450 family.</text>
</comment>
<evidence type="ECO:0000256" key="3">
    <source>
        <dbReference type="ARBA" id="ARBA00005179"/>
    </source>
</evidence>
<dbReference type="GO" id="GO:0016020">
    <property type="term" value="C:membrane"/>
    <property type="evidence" value="ECO:0007669"/>
    <property type="project" value="UniProtKB-SubCell"/>
</dbReference>
<keyword evidence="9" id="KW-0560">Oxidoreductase</keyword>
<gene>
    <name evidence="13" type="primary">ordA_38</name>
    <name evidence="13" type="ORF">A0H81_03436</name>
</gene>
<dbReference type="STRING" id="5627.A0A1C7MN30"/>
<comment type="pathway">
    <text evidence="3">Secondary metabolite biosynthesis.</text>
</comment>
<dbReference type="GO" id="GO:0004497">
    <property type="term" value="F:monooxygenase activity"/>
    <property type="evidence" value="ECO:0007669"/>
    <property type="project" value="UniProtKB-KW"/>
</dbReference>
<evidence type="ECO:0000313" key="13">
    <source>
        <dbReference type="EMBL" id="OBZ76404.1"/>
    </source>
</evidence>
<evidence type="ECO:0000256" key="11">
    <source>
        <dbReference type="ARBA" id="ARBA00023033"/>
    </source>
</evidence>
<dbReference type="Gene3D" id="1.10.630.10">
    <property type="entry name" value="Cytochrome P450"/>
    <property type="match status" value="1"/>
</dbReference>
<dbReference type="PRINTS" id="PR00463">
    <property type="entry name" value="EP450I"/>
</dbReference>
<keyword evidence="12" id="KW-0472">Membrane</keyword>
<keyword evidence="14" id="KW-1185">Reference proteome</keyword>
<dbReference type="EMBL" id="LUGG01000003">
    <property type="protein sequence ID" value="OBZ76404.1"/>
    <property type="molecule type" value="Genomic_DNA"/>
</dbReference>
<organism evidence="13 14">
    <name type="scientific">Grifola frondosa</name>
    <name type="common">Maitake</name>
    <name type="synonym">Polyporus frondosus</name>
    <dbReference type="NCBI Taxonomy" id="5627"/>
    <lineage>
        <taxon>Eukaryota</taxon>
        <taxon>Fungi</taxon>
        <taxon>Dikarya</taxon>
        <taxon>Basidiomycota</taxon>
        <taxon>Agaricomycotina</taxon>
        <taxon>Agaricomycetes</taxon>
        <taxon>Polyporales</taxon>
        <taxon>Grifolaceae</taxon>
        <taxon>Grifola</taxon>
    </lineage>
</organism>
<dbReference type="OrthoDB" id="1055148at2759"/>
<sequence>MNPSGGMRGLSMPMEIGGVDGAKIHNVGMSGRASLTYRLHQTLESSLVLHGLLESPSGTPIIFRVVLSITYGRRAASLDDELVKQNYRSILEFQRANTPGKYLVEAWPFFSGFLALSNGFVTTLIAYALKIPNLYNAFARGETEDGCGHRQRVHLFTQPRHAADLGFSEVELAYAVSAPFGAGIDTTVGSVEVFLSGRSGRTTIPRATRKAQEELDRVVGRDRLPTFDDDDTLPYLGAFVKEVTRWRPIAPFVARAVTRDDTYEGYFIPKDTSCDDEGPEMFPEPEVFRPERFLNTTGPRFADFTLPFGFGRRSIYILVARVLWAFDVEPVRDEQGRAVLPDPDAFRFMGLSRVPEPFRFTLRPRARDVVRIIEAETAEAEERLKEWD</sequence>
<keyword evidence="5" id="KW-0349">Heme</keyword>
<evidence type="ECO:0000256" key="8">
    <source>
        <dbReference type="ARBA" id="ARBA00022989"/>
    </source>
</evidence>
<protein>
    <submittedName>
        <fullName evidence="13">O-methylsterigmatocystin oxidoreductase</fullName>
    </submittedName>
</protein>
<dbReference type="InterPro" id="IPR050364">
    <property type="entry name" value="Cytochrome_P450_fung"/>
</dbReference>
<comment type="cofactor">
    <cofactor evidence="1">
        <name>heme</name>
        <dbReference type="ChEBI" id="CHEBI:30413"/>
    </cofactor>
</comment>
<evidence type="ECO:0000313" key="14">
    <source>
        <dbReference type="Proteomes" id="UP000092993"/>
    </source>
</evidence>
<evidence type="ECO:0000256" key="5">
    <source>
        <dbReference type="ARBA" id="ARBA00022617"/>
    </source>
</evidence>
<evidence type="ECO:0000256" key="10">
    <source>
        <dbReference type="ARBA" id="ARBA00023004"/>
    </source>
</evidence>
<evidence type="ECO:0000256" key="12">
    <source>
        <dbReference type="ARBA" id="ARBA00023136"/>
    </source>
</evidence>
<dbReference type="PANTHER" id="PTHR46300">
    <property type="entry name" value="P450, PUTATIVE (EUROFUNG)-RELATED-RELATED"/>
    <property type="match status" value="1"/>
</dbReference>
<comment type="subcellular location">
    <subcellularLocation>
        <location evidence="2">Membrane</location>
    </subcellularLocation>
</comment>
<proteinExistence type="inferred from homology"/>
<dbReference type="InterPro" id="IPR002401">
    <property type="entry name" value="Cyt_P450_E_grp-I"/>
</dbReference>
<dbReference type="Proteomes" id="UP000092993">
    <property type="component" value="Unassembled WGS sequence"/>
</dbReference>
<dbReference type="GO" id="GO:0020037">
    <property type="term" value="F:heme binding"/>
    <property type="evidence" value="ECO:0007669"/>
    <property type="project" value="InterPro"/>
</dbReference>
<dbReference type="GO" id="GO:0016705">
    <property type="term" value="F:oxidoreductase activity, acting on paired donors, with incorporation or reduction of molecular oxygen"/>
    <property type="evidence" value="ECO:0007669"/>
    <property type="project" value="InterPro"/>
</dbReference>
<dbReference type="GO" id="GO:0005506">
    <property type="term" value="F:iron ion binding"/>
    <property type="evidence" value="ECO:0007669"/>
    <property type="project" value="InterPro"/>
</dbReference>
<evidence type="ECO:0000256" key="1">
    <source>
        <dbReference type="ARBA" id="ARBA00001971"/>
    </source>
</evidence>
<evidence type="ECO:0000256" key="7">
    <source>
        <dbReference type="ARBA" id="ARBA00022723"/>
    </source>
</evidence>
<name>A0A1C7MN30_GRIFR</name>
<dbReference type="SUPFAM" id="SSF48264">
    <property type="entry name" value="Cytochrome P450"/>
    <property type="match status" value="1"/>
</dbReference>
<evidence type="ECO:0000256" key="9">
    <source>
        <dbReference type="ARBA" id="ARBA00023002"/>
    </source>
</evidence>